<dbReference type="GO" id="GO:0008168">
    <property type="term" value="F:methyltransferase activity"/>
    <property type="evidence" value="ECO:0007669"/>
    <property type="project" value="UniProtKB-KW"/>
</dbReference>
<reference evidence="2" key="1">
    <citation type="journal article" date="2011" name="MBio">
        <title>Novel metabolic attributes of the genus Cyanothece, comprising a group of unicellular nitrogen-fixing Cyanobacteria.</title>
        <authorList>
            <person name="Bandyopadhyay A."/>
            <person name="Elvitigala T."/>
            <person name="Welsh E."/>
            <person name="Stockel J."/>
            <person name="Liberton M."/>
            <person name="Min H."/>
            <person name="Sherman L.A."/>
            <person name="Pakrasi H.B."/>
        </authorList>
    </citation>
    <scope>NUCLEOTIDE SEQUENCE [LARGE SCALE GENOMIC DNA]</scope>
    <source>
        <strain evidence="2">PCC 7424</strain>
    </source>
</reference>
<dbReference type="AlphaFoldDB" id="B7KL02"/>
<dbReference type="RefSeq" id="WP_015955959.1">
    <property type="nucleotide sequence ID" value="NC_011729.1"/>
</dbReference>
<keyword evidence="1" id="KW-0808">Transferase</keyword>
<protein>
    <submittedName>
        <fullName evidence="1">SAM-dependent methyltransferase</fullName>
    </submittedName>
</protein>
<organism evidence="1 2">
    <name type="scientific">Gloeothece citriformis (strain PCC 7424)</name>
    <name type="common">Cyanothece sp. (strain PCC 7424)</name>
    <dbReference type="NCBI Taxonomy" id="65393"/>
    <lineage>
        <taxon>Bacteria</taxon>
        <taxon>Bacillati</taxon>
        <taxon>Cyanobacteriota</taxon>
        <taxon>Cyanophyceae</taxon>
        <taxon>Oscillatoriophycideae</taxon>
        <taxon>Chroococcales</taxon>
        <taxon>Aphanothecaceae</taxon>
        <taxon>Gloeothece</taxon>
        <taxon>Gloeothece citriformis</taxon>
    </lineage>
</organism>
<sequence>MSLKLSEIVPFGRSRREYELMFNLSEEDCQQLILGCGDGPASFNAEMTQAGYNVISIDPIYEFSAKEIKRRFEEVVDDIIEQVKATPKNWTWSYHQNPEDLRQNRTKALNIFLSDYEKGRQEKHYQMGALPHLPFESYQFQLGLCSHFLFLYSDLLSLEFHLNSIQEMCRVAQEVRVFPLLTLSLQVSSYIEPVREAMAKIGIQSCIEQTNYEFQKGGNQMLRFFRA</sequence>
<accession>B7KL02</accession>
<dbReference type="KEGG" id="cyc:PCC7424_4000"/>
<dbReference type="EMBL" id="CP001291">
    <property type="protein sequence ID" value="ACK72374.1"/>
    <property type="molecule type" value="Genomic_DNA"/>
</dbReference>
<dbReference type="eggNOG" id="COG2226">
    <property type="taxonomic scope" value="Bacteria"/>
</dbReference>
<dbReference type="STRING" id="65393.PCC7424_4000"/>
<name>B7KL02_GLOC7</name>
<dbReference type="GO" id="GO:0032259">
    <property type="term" value="P:methylation"/>
    <property type="evidence" value="ECO:0007669"/>
    <property type="project" value="UniProtKB-KW"/>
</dbReference>
<evidence type="ECO:0000313" key="2">
    <source>
        <dbReference type="Proteomes" id="UP000002384"/>
    </source>
</evidence>
<evidence type="ECO:0000313" key="1">
    <source>
        <dbReference type="EMBL" id="ACK72374.1"/>
    </source>
</evidence>
<keyword evidence="1" id="KW-0489">Methyltransferase</keyword>
<dbReference type="HOGENOM" id="CLU_077876_1_0_3"/>
<dbReference type="OrthoDB" id="9787807at2"/>
<keyword evidence="2" id="KW-1185">Reference proteome</keyword>
<proteinExistence type="predicted"/>
<gene>
    <name evidence="1" type="ordered locus">PCC7424_4000</name>
</gene>
<dbReference type="Proteomes" id="UP000002384">
    <property type="component" value="Chromosome"/>
</dbReference>